<keyword evidence="5" id="KW-1185">Reference proteome</keyword>
<proteinExistence type="predicted"/>
<organism evidence="5 6">
    <name type="scientific">Derxia gummosa DSM 723</name>
    <dbReference type="NCBI Taxonomy" id="1121388"/>
    <lineage>
        <taxon>Bacteria</taxon>
        <taxon>Pseudomonadati</taxon>
        <taxon>Pseudomonadota</taxon>
        <taxon>Betaproteobacteria</taxon>
        <taxon>Burkholderiales</taxon>
        <taxon>Alcaligenaceae</taxon>
        <taxon>Derxia</taxon>
    </lineage>
</organism>
<accession>A0A8B6X8U5</accession>
<evidence type="ECO:0000313" key="5">
    <source>
        <dbReference type="Proteomes" id="UP000675920"/>
    </source>
</evidence>
<feature type="active site" description="Proton donor/acceptor" evidence="3">
    <location>
        <position position="80"/>
    </location>
</feature>
<dbReference type="InterPro" id="IPR013078">
    <property type="entry name" value="His_Pase_superF_clade-1"/>
</dbReference>
<dbReference type="InterPro" id="IPR050275">
    <property type="entry name" value="PGM_Phosphatase"/>
</dbReference>
<sequence>MRLYMARHGQTDLNAQQRFQGTSDPPLNAEGIAQAEALALRLPPGLTRIVASPLRRAHQTAAIVAARHGLPVLLMEGFRERAYGVFEGLCREEIEARYPELWARRIARHWDDGPPGGETMRAAVERVRAALDALAAEHAGETVLLVAHGFVARAVHLLLRELPPEAFYDAPMIGNAEFEFFDALPPGGPPR</sequence>
<reference evidence="6" key="2">
    <citation type="submission" date="2025-08" db="UniProtKB">
        <authorList>
            <consortium name="RefSeq"/>
        </authorList>
    </citation>
    <scope>IDENTIFICATION</scope>
</reference>
<protein>
    <submittedName>
        <fullName evidence="6">Histidine phosphatase family protein</fullName>
    </submittedName>
</protein>
<dbReference type="GO" id="GO:0016791">
    <property type="term" value="F:phosphatase activity"/>
    <property type="evidence" value="ECO:0007669"/>
    <property type="project" value="TreeGrafter"/>
</dbReference>
<dbReference type="RefSeq" id="WP_051378041.1">
    <property type="nucleotide sequence ID" value="NZ_AXWS01000007.1"/>
</dbReference>
<dbReference type="Proteomes" id="UP000675920">
    <property type="component" value="Unplaced"/>
</dbReference>
<dbReference type="Pfam" id="PF00300">
    <property type="entry name" value="His_Phos_1"/>
    <property type="match status" value="1"/>
</dbReference>
<dbReference type="InterPro" id="IPR001345">
    <property type="entry name" value="PG/BPGM_mutase_AS"/>
</dbReference>
<evidence type="ECO:0000313" key="6">
    <source>
        <dbReference type="RefSeq" id="WP_051378041.1"/>
    </source>
</evidence>
<dbReference type="PANTHER" id="PTHR48100">
    <property type="entry name" value="BROAD-SPECIFICITY PHOSPHATASE YOR283W-RELATED"/>
    <property type="match status" value="1"/>
</dbReference>
<dbReference type="SUPFAM" id="SSF53254">
    <property type="entry name" value="Phosphoglycerate mutase-like"/>
    <property type="match status" value="1"/>
</dbReference>
<dbReference type="SMART" id="SM00855">
    <property type="entry name" value="PGAM"/>
    <property type="match status" value="1"/>
</dbReference>
<evidence type="ECO:0000256" key="4">
    <source>
        <dbReference type="PIRSR" id="PIRSR613078-2"/>
    </source>
</evidence>
<feature type="binding site" evidence="4">
    <location>
        <begin position="7"/>
        <end position="14"/>
    </location>
    <ligand>
        <name>substrate</name>
    </ligand>
</feature>
<feature type="active site" description="Tele-phosphohistidine intermediate" evidence="3">
    <location>
        <position position="8"/>
    </location>
</feature>
<evidence type="ECO:0000256" key="2">
    <source>
        <dbReference type="ARBA" id="ARBA00023235"/>
    </source>
</evidence>
<feature type="binding site" evidence="4">
    <location>
        <begin position="80"/>
        <end position="83"/>
    </location>
    <ligand>
        <name>substrate</name>
    </ligand>
</feature>
<dbReference type="PIRSF" id="PIRSF000709">
    <property type="entry name" value="6PFK_2-Ptase"/>
    <property type="match status" value="1"/>
</dbReference>
<dbReference type="InterPro" id="IPR029033">
    <property type="entry name" value="His_PPase_superfam"/>
</dbReference>
<evidence type="ECO:0000256" key="1">
    <source>
        <dbReference type="ARBA" id="ARBA00023152"/>
    </source>
</evidence>
<reference evidence="6" key="1">
    <citation type="journal article" date="2008" name="Biochem. J.">
        <title>The histidine phosphatase superfamily: structure and function.</title>
        <authorList>
            <person name="Rigden D.J."/>
        </authorList>
    </citation>
    <scope>NUCLEOTIDE SEQUENCE</scope>
</reference>
<keyword evidence="2" id="KW-0413">Isomerase</keyword>
<dbReference type="PROSITE" id="PS00175">
    <property type="entry name" value="PG_MUTASE"/>
    <property type="match status" value="1"/>
</dbReference>
<dbReference type="AlphaFoldDB" id="A0A8B6X8U5"/>
<dbReference type="GO" id="GO:0005737">
    <property type="term" value="C:cytoplasm"/>
    <property type="evidence" value="ECO:0007669"/>
    <property type="project" value="TreeGrafter"/>
</dbReference>
<name>A0A8B6X8U5_9BURK</name>
<feature type="binding site" evidence="4">
    <location>
        <position position="56"/>
    </location>
    <ligand>
        <name>substrate</name>
    </ligand>
</feature>
<keyword evidence="1" id="KW-0324">Glycolysis</keyword>
<dbReference type="Gene3D" id="3.40.50.1240">
    <property type="entry name" value="Phosphoglycerate mutase-like"/>
    <property type="match status" value="1"/>
</dbReference>
<dbReference type="PANTHER" id="PTHR48100:SF1">
    <property type="entry name" value="HISTIDINE PHOSPHATASE FAMILY PROTEIN-RELATED"/>
    <property type="match status" value="1"/>
</dbReference>
<evidence type="ECO:0000256" key="3">
    <source>
        <dbReference type="PIRSR" id="PIRSR613078-1"/>
    </source>
</evidence>
<dbReference type="CDD" id="cd07067">
    <property type="entry name" value="HP_PGM_like"/>
    <property type="match status" value="1"/>
</dbReference>